<reference evidence="1" key="1">
    <citation type="journal article" date="2020" name="Stud. Mycol.">
        <title>101 Dothideomycetes genomes: a test case for predicting lifestyles and emergence of pathogens.</title>
        <authorList>
            <person name="Haridas S."/>
            <person name="Albert R."/>
            <person name="Binder M."/>
            <person name="Bloem J."/>
            <person name="Labutti K."/>
            <person name="Salamov A."/>
            <person name="Andreopoulos B."/>
            <person name="Baker S."/>
            <person name="Barry K."/>
            <person name="Bills G."/>
            <person name="Bluhm B."/>
            <person name="Cannon C."/>
            <person name="Castanera R."/>
            <person name="Culley D."/>
            <person name="Daum C."/>
            <person name="Ezra D."/>
            <person name="Gonzalez J."/>
            <person name="Henrissat B."/>
            <person name="Kuo A."/>
            <person name="Liang C."/>
            <person name="Lipzen A."/>
            <person name="Lutzoni F."/>
            <person name="Magnuson J."/>
            <person name="Mondo S."/>
            <person name="Nolan M."/>
            <person name="Ohm R."/>
            <person name="Pangilinan J."/>
            <person name="Park H.-J."/>
            <person name="Ramirez L."/>
            <person name="Alfaro M."/>
            <person name="Sun H."/>
            <person name="Tritt A."/>
            <person name="Yoshinaga Y."/>
            <person name="Zwiers L.-H."/>
            <person name="Turgeon B."/>
            <person name="Goodwin S."/>
            <person name="Spatafora J."/>
            <person name="Crous P."/>
            <person name="Grigoriev I."/>
        </authorList>
    </citation>
    <scope>NUCLEOTIDE SEQUENCE</scope>
    <source>
        <strain evidence="1">CBS 122368</strain>
    </source>
</reference>
<accession>A0A6A6I1I1</accession>
<proteinExistence type="predicted"/>
<gene>
    <name evidence="1" type="ORF">BU26DRAFT_580145</name>
</gene>
<dbReference type="GeneID" id="54587798"/>
<dbReference type="EMBL" id="ML987203">
    <property type="protein sequence ID" value="KAF2244181.1"/>
    <property type="molecule type" value="Genomic_DNA"/>
</dbReference>
<dbReference type="PANTHER" id="PTHR38790">
    <property type="entry name" value="2EXR DOMAIN-CONTAINING PROTEIN-RELATED"/>
    <property type="match status" value="1"/>
</dbReference>
<dbReference type="OrthoDB" id="62952at2759"/>
<name>A0A6A6I1I1_9PLEO</name>
<organism evidence="1 2">
    <name type="scientific">Trematosphaeria pertusa</name>
    <dbReference type="NCBI Taxonomy" id="390896"/>
    <lineage>
        <taxon>Eukaryota</taxon>
        <taxon>Fungi</taxon>
        <taxon>Dikarya</taxon>
        <taxon>Ascomycota</taxon>
        <taxon>Pezizomycotina</taxon>
        <taxon>Dothideomycetes</taxon>
        <taxon>Pleosporomycetidae</taxon>
        <taxon>Pleosporales</taxon>
        <taxon>Massarineae</taxon>
        <taxon>Trematosphaeriaceae</taxon>
        <taxon>Trematosphaeria</taxon>
    </lineage>
</organism>
<dbReference type="Proteomes" id="UP000800094">
    <property type="component" value="Unassembled WGS sequence"/>
</dbReference>
<keyword evidence="2" id="KW-1185">Reference proteome</keyword>
<dbReference type="AlphaFoldDB" id="A0A6A6I1I1"/>
<evidence type="ECO:0000313" key="1">
    <source>
        <dbReference type="EMBL" id="KAF2244181.1"/>
    </source>
</evidence>
<sequence>MVRIPRRTHSVSGPPSAHCVLKDVACCCNMVKIQQFYMAMMALRRNPRRKCKKEETPIPVAQDHTDHWTSKRLLDADTQRSEPVRLPRTVRLPREVRDQVYANLVVRRGRHIPIIEAKSILREQKKRTTAQRTRERLNLKRAQTGRRPITPREAVAEPIVHLNVLQASKLTNYEASDCFYQQNWFAVSIDNFPATTIETPSGWDYGRITKMQLELQLKDAQRMNSYIDWIPFFAQFPALRSLRIIPTFHSRYYDWARSELSDWNTAHYIFRAFFRELLATIPEGLVLKLGPSSDPEENMKLEGKASVHRRVLWDMYAELGTRTDSGESRDFVAVGQIVDYGPMDAMKGQDVVG</sequence>
<dbReference type="RefSeq" id="XP_033679185.1">
    <property type="nucleotide sequence ID" value="XM_033834468.1"/>
</dbReference>
<evidence type="ECO:0000313" key="2">
    <source>
        <dbReference type="Proteomes" id="UP000800094"/>
    </source>
</evidence>
<protein>
    <submittedName>
        <fullName evidence="1">Uncharacterized protein</fullName>
    </submittedName>
</protein>
<dbReference type="PANTHER" id="PTHR38790:SF9">
    <property type="entry name" value="F-BOX DOMAIN-CONTAINING PROTEIN"/>
    <property type="match status" value="1"/>
</dbReference>